<reference evidence="2 3" key="1">
    <citation type="submission" date="2018-08" db="EMBL/GenBank/DDBJ databases">
        <title>The complete genome sequence of Streptomyces seoulensis, a pioneer strain for nickel superoxide dismutase discovery.</title>
        <authorList>
            <person name="Shin J."/>
            <person name="Lee J.-S."/>
            <person name="Lee E.-J."/>
            <person name="Youn H.-D."/>
        </authorList>
    </citation>
    <scope>NUCLEOTIDE SEQUENCE [LARGE SCALE GENOMIC DNA]</scope>
    <source>
        <strain evidence="2 3">KCTC 9819</strain>
    </source>
</reference>
<protein>
    <submittedName>
        <fullName evidence="2">Uncharacterized protein</fullName>
    </submittedName>
</protein>
<feature type="region of interest" description="Disordered" evidence="1">
    <location>
        <begin position="130"/>
        <end position="178"/>
    </location>
</feature>
<evidence type="ECO:0000256" key="1">
    <source>
        <dbReference type="SAM" id="MobiDB-lite"/>
    </source>
</evidence>
<feature type="compositionally biased region" description="Basic and acidic residues" evidence="1">
    <location>
        <begin position="1"/>
        <end position="12"/>
    </location>
</feature>
<dbReference type="EMBL" id="CP032229">
    <property type="protein sequence ID" value="QBJ92056.1"/>
    <property type="molecule type" value="Genomic_DNA"/>
</dbReference>
<sequence>MAAGPPRRDGLRHSYRSFRHTPSTGTQRPLPSGGGVVALAVGAGVGVGAGAGAVGTGASDAAGIRCASARGVSVGRAAGGAGLVSAPVLLGLPGLLPMLLGVARVEGAADAGALEADGVATTVAETPAEGSAVSVDGCRDSASAVPGPESGATRTRLSTPRARAAASPRSSTTRIRPRLCRPCRRAAGAMVFSGRSAAGAGAT</sequence>
<keyword evidence="3" id="KW-1185">Reference proteome</keyword>
<proteinExistence type="predicted"/>
<feature type="compositionally biased region" description="Low complexity" evidence="1">
    <location>
        <begin position="152"/>
        <end position="174"/>
    </location>
</feature>
<dbReference type="KEGG" id="sseo:D0Z67_18345"/>
<accession>A0A4V0ZZS0</accession>
<feature type="region of interest" description="Disordered" evidence="1">
    <location>
        <begin position="1"/>
        <end position="32"/>
    </location>
</feature>
<gene>
    <name evidence="2" type="ORF">D0Z67_18345</name>
</gene>
<evidence type="ECO:0000313" key="3">
    <source>
        <dbReference type="Proteomes" id="UP000292547"/>
    </source>
</evidence>
<organism evidence="2 3">
    <name type="scientific">Streptomyces seoulensis</name>
    <dbReference type="NCBI Taxonomy" id="73044"/>
    <lineage>
        <taxon>Bacteria</taxon>
        <taxon>Bacillati</taxon>
        <taxon>Actinomycetota</taxon>
        <taxon>Actinomycetes</taxon>
        <taxon>Kitasatosporales</taxon>
        <taxon>Streptomycetaceae</taxon>
        <taxon>Streptomyces</taxon>
    </lineage>
</organism>
<evidence type="ECO:0000313" key="2">
    <source>
        <dbReference type="EMBL" id="QBJ92056.1"/>
    </source>
</evidence>
<name>A0A4V0ZZS0_STRSO</name>
<dbReference type="AlphaFoldDB" id="A0A4V0ZZS0"/>
<feature type="compositionally biased region" description="Polar residues" evidence="1">
    <location>
        <begin position="20"/>
        <end position="29"/>
    </location>
</feature>
<dbReference type="Proteomes" id="UP000292547">
    <property type="component" value="Chromosome"/>
</dbReference>